<dbReference type="InterPro" id="IPR001611">
    <property type="entry name" value="Leu-rich_rpt"/>
</dbReference>
<dbReference type="Gene3D" id="1.20.1280.50">
    <property type="match status" value="1"/>
</dbReference>
<dbReference type="Gene3D" id="3.80.10.10">
    <property type="entry name" value="Ribonuclease Inhibitor"/>
    <property type="match status" value="1"/>
</dbReference>
<comment type="caution">
    <text evidence="2">The sequence shown here is derived from an EMBL/GenBank/DDBJ whole genome shotgun (WGS) entry which is preliminary data.</text>
</comment>
<organism evidence="2 3">
    <name type="scientific">Ziziphus jujuba var. spinosa</name>
    <dbReference type="NCBI Taxonomy" id="714518"/>
    <lineage>
        <taxon>Eukaryota</taxon>
        <taxon>Viridiplantae</taxon>
        <taxon>Streptophyta</taxon>
        <taxon>Embryophyta</taxon>
        <taxon>Tracheophyta</taxon>
        <taxon>Spermatophyta</taxon>
        <taxon>Magnoliopsida</taxon>
        <taxon>eudicotyledons</taxon>
        <taxon>Gunneridae</taxon>
        <taxon>Pentapetalae</taxon>
        <taxon>rosids</taxon>
        <taxon>fabids</taxon>
        <taxon>Rosales</taxon>
        <taxon>Rhamnaceae</taxon>
        <taxon>Paliureae</taxon>
        <taxon>Ziziphus</taxon>
    </lineage>
</organism>
<dbReference type="SMART" id="SM00367">
    <property type="entry name" value="LRR_CC"/>
    <property type="match status" value="3"/>
</dbReference>
<dbReference type="CDD" id="cd22164">
    <property type="entry name" value="F-box_AtSKIP19-like"/>
    <property type="match status" value="1"/>
</dbReference>
<dbReference type="SMART" id="SM00256">
    <property type="entry name" value="FBOX"/>
    <property type="match status" value="1"/>
</dbReference>
<sequence>MESSPSGVQQKEERNWLELPRDVTSTILSRLGAIEILTSAQNVCSSWRNICKDPLMWRTIDMRNPGDTYGMDYDLETMCRHAIDLSCGQLVDINIEFFGIDELLKYLTDRSSMVRRLRLICCYSISDNGLSEAAAKLPLLEDLEISYHSLSNEPLEAIGHCCPLLKSLKLNCRGFRHPHLAIDDEAVAIAKSMPELRHLQLFGNKLTNEGLQAILDGCPHLESLDLRQCFNVTLAGNLGKRCAEQIKDLRRPYDSTEGYEFDAEIHDTYDDYDDDSYDEDYPSGFSDIDFLTDDGEYYEFSGGSDLTDDYDFYFD</sequence>
<gene>
    <name evidence="2" type="ORF">FEM48_Zijuj01G0003300</name>
</gene>
<dbReference type="InterPro" id="IPR006553">
    <property type="entry name" value="Leu-rich_rpt_Cys-con_subtyp"/>
</dbReference>
<reference evidence="2" key="1">
    <citation type="journal article" date="2021" name="Front. Plant Sci.">
        <title>Chromosome-Scale Genome Assembly for Chinese Sour Jujube and Insights Into Its Genome Evolution and Domestication Signature.</title>
        <authorList>
            <person name="Shen L.-Y."/>
            <person name="Luo H."/>
            <person name="Wang X.-L."/>
            <person name="Wang X.-M."/>
            <person name="Qiu X.-J."/>
            <person name="Liu H."/>
            <person name="Zhou S.-S."/>
            <person name="Jia K.-H."/>
            <person name="Nie S."/>
            <person name="Bao Y.-T."/>
            <person name="Zhang R.-G."/>
            <person name="Yun Q.-Z."/>
            <person name="Chai Y.-H."/>
            <person name="Lu J.-Y."/>
            <person name="Li Y."/>
            <person name="Zhao S.-W."/>
            <person name="Mao J.-F."/>
            <person name="Jia S.-G."/>
            <person name="Mao Y.-M."/>
        </authorList>
    </citation>
    <scope>NUCLEOTIDE SEQUENCE</scope>
    <source>
        <strain evidence="2">AT0</strain>
        <tissue evidence="2">Leaf</tissue>
    </source>
</reference>
<dbReference type="OrthoDB" id="2095648at2759"/>
<dbReference type="PROSITE" id="PS50181">
    <property type="entry name" value="FBOX"/>
    <property type="match status" value="1"/>
</dbReference>
<dbReference type="AlphaFoldDB" id="A0A978VY20"/>
<dbReference type="InterPro" id="IPR001810">
    <property type="entry name" value="F-box_dom"/>
</dbReference>
<evidence type="ECO:0000313" key="2">
    <source>
        <dbReference type="EMBL" id="KAH7544604.1"/>
    </source>
</evidence>
<proteinExistence type="predicted"/>
<dbReference type="SUPFAM" id="SSF52047">
    <property type="entry name" value="RNI-like"/>
    <property type="match status" value="1"/>
</dbReference>
<name>A0A978VY20_ZIZJJ</name>
<dbReference type="EMBL" id="JAEACU010000001">
    <property type="protein sequence ID" value="KAH7544604.1"/>
    <property type="molecule type" value="Genomic_DNA"/>
</dbReference>
<dbReference type="PANTHER" id="PTHR38926">
    <property type="entry name" value="F-BOX DOMAIN CONTAINING PROTEIN, EXPRESSED"/>
    <property type="match status" value="1"/>
</dbReference>
<protein>
    <recommendedName>
        <fullName evidence="1">F-box domain-containing protein</fullName>
    </recommendedName>
</protein>
<dbReference type="PANTHER" id="PTHR38926:SF2">
    <property type="entry name" value="F-BOX_LRR-REPEAT PROTEIN 21-RELATED"/>
    <property type="match status" value="1"/>
</dbReference>
<dbReference type="Proteomes" id="UP000813462">
    <property type="component" value="Unassembled WGS sequence"/>
</dbReference>
<evidence type="ECO:0000313" key="3">
    <source>
        <dbReference type="Proteomes" id="UP000813462"/>
    </source>
</evidence>
<dbReference type="Pfam" id="PF13516">
    <property type="entry name" value="LRR_6"/>
    <property type="match status" value="1"/>
</dbReference>
<dbReference type="InterPro" id="IPR032675">
    <property type="entry name" value="LRR_dom_sf"/>
</dbReference>
<accession>A0A978VY20</accession>
<evidence type="ECO:0000259" key="1">
    <source>
        <dbReference type="PROSITE" id="PS50181"/>
    </source>
</evidence>
<dbReference type="Pfam" id="PF12937">
    <property type="entry name" value="F-box-like"/>
    <property type="match status" value="1"/>
</dbReference>
<feature type="domain" description="F-box" evidence="1">
    <location>
        <begin position="13"/>
        <end position="60"/>
    </location>
</feature>